<dbReference type="Gene3D" id="1.10.510.10">
    <property type="entry name" value="Transferase(Phosphotransferase) domain 1"/>
    <property type="match status" value="1"/>
</dbReference>
<dbReference type="Gene3D" id="3.30.200.20">
    <property type="entry name" value="Phosphorylase Kinase, domain 1"/>
    <property type="match status" value="1"/>
</dbReference>
<dbReference type="AlphaFoldDB" id="A0A1X2G7F8"/>
<dbReference type="STRING" id="101127.A0A1X2G7F8"/>
<evidence type="ECO:0000256" key="1">
    <source>
        <dbReference type="ARBA" id="ARBA00009903"/>
    </source>
</evidence>
<gene>
    <name evidence="10" type="ORF">DM01DRAFT_253910</name>
</gene>
<keyword evidence="5 10" id="KW-0418">Kinase</keyword>
<dbReference type="GO" id="GO:0004674">
    <property type="term" value="F:protein serine/threonine kinase activity"/>
    <property type="evidence" value="ECO:0007669"/>
    <property type="project" value="UniProtKB-KW"/>
</dbReference>
<evidence type="ECO:0000256" key="3">
    <source>
        <dbReference type="ARBA" id="ARBA00022679"/>
    </source>
</evidence>
<dbReference type="InterPro" id="IPR001683">
    <property type="entry name" value="PX_dom"/>
</dbReference>
<feature type="transmembrane region" description="Helical" evidence="8">
    <location>
        <begin position="240"/>
        <end position="259"/>
    </location>
</feature>
<dbReference type="EMBL" id="MCGT01000035">
    <property type="protein sequence ID" value="ORX47026.1"/>
    <property type="molecule type" value="Genomic_DNA"/>
</dbReference>
<name>A0A1X2G7F8_9FUNG</name>
<dbReference type="PROSITE" id="PS50011">
    <property type="entry name" value="PROTEIN_KINASE_DOM"/>
    <property type="match status" value="1"/>
</dbReference>
<dbReference type="OrthoDB" id="63267at2759"/>
<keyword evidence="8" id="KW-0472">Membrane</keyword>
<evidence type="ECO:0000256" key="5">
    <source>
        <dbReference type="ARBA" id="ARBA00022777"/>
    </source>
</evidence>
<dbReference type="InterPro" id="IPR036871">
    <property type="entry name" value="PX_dom_sf"/>
</dbReference>
<dbReference type="Pfam" id="PF00069">
    <property type="entry name" value="Pkinase"/>
    <property type="match status" value="1"/>
</dbReference>
<evidence type="ECO:0000313" key="11">
    <source>
        <dbReference type="Proteomes" id="UP000242146"/>
    </source>
</evidence>
<evidence type="ECO:0000256" key="4">
    <source>
        <dbReference type="ARBA" id="ARBA00022741"/>
    </source>
</evidence>
<proteinExistence type="inferred from homology"/>
<feature type="transmembrane region" description="Helical" evidence="8">
    <location>
        <begin position="328"/>
        <end position="351"/>
    </location>
</feature>
<feature type="non-terminal residue" evidence="10">
    <location>
        <position position="1"/>
    </location>
</feature>
<keyword evidence="8" id="KW-0812">Transmembrane</keyword>
<dbReference type="SMART" id="SM00220">
    <property type="entry name" value="S_TKc"/>
    <property type="match status" value="1"/>
</dbReference>
<dbReference type="InterPro" id="IPR011009">
    <property type="entry name" value="Kinase-like_dom_sf"/>
</dbReference>
<evidence type="ECO:0000256" key="8">
    <source>
        <dbReference type="SAM" id="Phobius"/>
    </source>
</evidence>
<comment type="caution">
    <text evidence="10">The sequence shown here is derived from an EMBL/GenBank/DDBJ whole genome shotgun (WGS) entry which is preliminary data.</text>
</comment>
<reference evidence="10 11" key="1">
    <citation type="submission" date="2016-07" db="EMBL/GenBank/DDBJ databases">
        <title>Pervasive Adenine N6-methylation of Active Genes in Fungi.</title>
        <authorList>
            <consortium name="DOE Joint Genome Institute"/>
            <person name="Mondo S.J."/>
            <person name="Dannebaum R.O."/>
            <person name="Kuo R.C."/>
            <person name="Labutti K."/>
            <person name="Haridas S."/>
            <person name="Kuo A."/>
            <person name="Salamov A."/>
            <person name="Ahrendt S.R."/>
            <person name="Lipzen A."/>
            <person name="Sullivan W."/>
            <person name="Andreopoulos W.B."/>
            <person name="Clum A."/>
            <person name="Lindquist E."/>
            <person name="Daum C."/>
            <person name="Ramamoorthy G.K."/>
            <person name="Gryganskyi A."/>
            <person name="Culley D."/>
            <person name="Magnuson J.K."/>
            <person name="James T.Y."/>
            <person name="O'Malley M.A."/>
            <person name="Stajich J.E."/>
            <person name="Spatafora J.W."/>
            <person name="Visel A."/>
            <person name="Grigoriev I.V."/>
        </authorList>
    </citation>
    <scope>NUCLEOTIDE SEQUENCE [LARGE SCALE GENOMIC DNA]</scope>
    <source>
        <strain evidence="10 11">NRRL 3301</strain>
    </source>
</reference>
<accession>A0A1X2G7F8</accession>
<dbReference type="GO" id="GO:0035091">
    <property type="term" value="F:phosphatidylinositol binding"/>
    <property type="evidence" value="ECO:0007669"/>
    <property type="project" value="InterPro"/>
</dbReference>
<comment type="similarity">
    <text evidence="1">Belongs to the protein kinase superfamily. AGC Ser/Thr protein kinase family.</text>
</comment>
<keyword evidence="6 7" id="KW-0067">ATP-binding</keyword>
<dbReference type="InterPro" id="IPR000719">
    <property type="entry name" value="Prot_kinase_dom"/>
</dbReference>
<dbReference type="GO" id="GO:0005524">
    <property type="term" value="F:ATP binding"/>
    <property type="evidence" value="ECO:0007669"/>
    <property type="project" value="UniProtKB-UniRule"/>
</dbReference>
<dbReference type="Gene3D" id="3.30.1520.10">
    <property type="entry name" value="Phox-like domain"/>
    <property type="match status" value="1"/>
</dbReference>
<evidence type="ECO:0000259" key="9">
    <source>
        <dbReference type="PROSITE" id="PS50011"/>
    </source>
</evidence>
<dbReference type="SUPFAM" id="SSF64268">
    <property type="entry name" value="PX domain"/>
    <property type="match status" value="1"/>
</dbReference>
<keyword evidence="4 7" id="KW-0547">Nucleotide-binding</keyword>
<dbReference type="PANTHER" id="PTHR24351">
    <property type="entry name" value="RIBOSOMAL PROTEIN S6 KINASE"/>
    <property type="match status" value="1"/>
</dbReference>
<dbReference type="PROSITE" id="PS00107">
    <property type="entry name" value="PROTEIN_KINASE_ATP"/>
    <property type="match status" value="1"/>
</dbReference>
<dbReference type="Pfam" id="PF00787">
    <property type="entry name" value="PX"/>
    <property type="match status" value="1"/>
</dbReference>
<evidence type="ECO:0000256" key="7">
    <source>
        <dbReference type="PROSITE-ProRule" id="PRU10141"/>
    </source>
</evidence>
<evidence type="ECO:0000256" key="6">
    <source>
        <dbReference type="ARBA" id="ARBA00022840"/>
    </source>
</evidence>
<evidence type="ECO:0000256" key="2">
    <source>
        <dbReference type="ARBA" id="ARBA00022527"/>
    </source>
</evidence>
<feature type="binding site" evidence="7">
    <location>
        <position position="166"/>
    </location>
    <ligand>
        <name>ATP</name>
        <dbReference type="ChEBI" id="CHEBI:30616"/>
    </ligand>
</feature>
<dbReference type="CDD" id="cd06093">
    <property type="entry name" value="PX_domain"/>
    <property type="match status" value="1"/>
</dbReference>
<dbReference type="SUPFAM" id="SSF56112">
    <property type="entry name" value="Protein kinase-like (PK-like)"/>
    <property type="match status" value="1"/>
</dbReference>
<keyword evidence="11" id="KW-1185">Reference proteome</keyword>
<dbReference type="Proteomes" id="UP000242146">
    <property type="component" value="Unassembled WGS sequence"/>
</dbReference>
<feature type="domain" description="Protein kinase" evidence="9">
    <location>
        <begin position="130"/>
        <end position="367"/>
    </location>
</feature>
<dbReference type="CDD" id="cd05123">
    <property type="entry name" value="STKc_AGC"/>
    <property type="match status" value="1"/>
</dbReference>
<dbReference type="InterPro" id="IPR045270">
    <property type="entry name" value="STKc_AGC"/>
</dbReference>
<keyword evidence="2" id="KW-0723">Serine/threonine-protein kinase</keyword>
<organism evidence="10 11">
    <name type="scientific">Hesseltinella vesiculosa</name>
    <dbReference type="NCBI Taxonomy" id="101127"/>
    <lineage>
        <taxon>Eukaryota</taxon>
        <taxon>Fungi</taxon>
        <taxon>Fungi incertae sedis</taxon>
        <taxon>Mucoromycota</taxon>
        <taxon>Mucoromycotina</taxon>
        <taxon>Mucoromycetes</taxon>
        <taxon>Mucorales</taxon>
        <taxon>Cunninghamellaceae</taxon>
        <taxon>Hesseltinella</taxon>
    </lineage>
</organism>
<sequence length="367" mass="42222">FNIIIQTPQTTVSIIRYPSDFIDFHQKVRTHYPRTKLRLPVFTTPTRQQRKWGERVAEMKRWMLQRKRGNANAIEAYLHSCLCHPVLSISTLLRDFLAVQRLDDRLVDTPDTSSSIVASTKSYKLTVDQFQLMNVIGKGCMGKVLLVESKLACEPRTKHPRYYALKVINKHRVIQQNEVKHIKSECDILSRLRDHPFLIQLHYAFQSRHHLYLVLDFIPGGDMATQISLRISFPKLATRFYAAEVLLGLSVLHSHGIIYRQRMDLKPENILIGRDGHILLTDFGLSKVFTPNDQRDLGQPMTKTFCGTAEYLAPEVLLGEPYTYTMDFWSLGILVYEMIVGSVNFLLQLIWDTHSFDNGLSAATFLG</sequence>
<evidence type="ECO:0000313" key="10">
    <source>
        <dbReference type="EMBL" id="ORX47026.1"/>
    </source>
</evidence>
<protein>
    <submittedName>
        <fullName evidence="10">Kinase-like protein</fullName>
    </submittedName>
</protein>
<dbReference type="InterPro" id="IPR017441">
    <property type="entry name" value="Protein_kinase_ATP_BS"/>
</dbReference>
<keyword evidence="8" id="KW-1133">Transmembrane helix</keyword>
<keyword evidence="3" id="KW-0808">Transferase</keyword>